<dbReference type="Pfam" id="PF02541">
    <property type="entry name" value="Ppx-GppA"/>
    <property type="match status" value="1"/>
</dbReference>
<dbReference type="PANTHER" id="PTHR30005:SF0">
    <property type="entry name" value="RETROGRADE REGULATION PROTEIN 2"/>
    <property type="match status" value="1"/>
</dbReference>
<comment type="caution">
    <text evidence="3">The sequence shown here is derived from an EMBL/GenBank/DDBJ whole genome shotgun (WGS) entry which is preliminary data.</text>
</comment>
<protein>
    <recommendedName>
        <fullName evidence="2">Ppx/GppA phosphatase N-terminal domain-containing protein</fullName>
    </recommendedName>
</protein>
<dbReference type="SUPFAM" id="SSF53067">
    <property type="entry name" value="Actin-like ATPase domain"/>
    <property type="match status" value="2"/>
</dbReference>
<evidence type="ECO:0000256" key="1">
    <source>
        <dbReference type="ARBA" id="ARBA00007125"/>
    </source>
</evidence>
<dbReference type="RefSeq" id="WP_249316007.1">
    <property type="nucleotide sequence ID" value="NZ_JACRSR010000002.1"/>
</dbReference>
<dbReference type="InterPro" id="IPR003695">
    <property type="entry name" value="Ppx_GppA_N"/>
</dbReference>
<evidence type="ECO:0000259" key="2">
    <source>
        <dbReference type="Pfam" id="PF02541"/>
    </source>
</evidence>
<dbReference type="GO" id="GO:0016462">
    <property type="term" value="F:pyrophosphatase activity"/>
    <property type="evidence" value="ECO:0007669"/>
    <property type="project" value="TreeGrafter"/>
</dbReference>
<dbReference type="AlphaFoldDB" id="A0A926D2X0"/>
<organism evidence="3 4">
    <name type="scientific">Gehongia tenuis</name>
    <dbReference type="NCBI Taxonomy" id="2763655"/>
    <lineage>
        <taxon>Bacteria</taxon>
        <taxon>Bacillati</taxon>
        <taxon>Bacillota</taxon>
        <taxon>Clostridia</taxon>
        <taxon>Christensenellales</taxon>
        <taxon>Christensenellaceae</taxon>
        <taxon>Gehongia</taxon>
    </lineage>
</organism>
<dbReference type="InterPro" id="IPR043129">
    <property type="entry name" value="ATPase_NBD"/>
</dbReference>
<proteinExistence type="inferred from homology"/>
<dbReference type="CDD" id="cd24054">
    <property type="entry name" value="ASKHA_NBD_AaPPX-GppA_MtPPX2-like"/>
    <property type="match status" value="1"/>
</dbReference>
<accession>A0A926D2X0</accession>
<dbReference type="Gene3D" id="3.30.420.40">
    <property type="match status" value="1"/>
</dbReference>
<dbReference type="EMBL" id="JACRSR010000002">
    <property type="protein sequence ID" value="MBC8531415.1"/>
    <property type="molecule type" value="Genomic_DNA"/>
</dbReference>
<gene>
    <name evidence="3" type="ORF">H8696_06090</name>
</gene>
<evidence type="ECO:0000313" key="4">
    <source>
        <dbReference type="Proteomes" id="UP000623172"/>
    </source>
</evidence>
<keyword evidence="4" id="KW-1185">Reference proteome</keyword>
<dbReference type="Gene3D" id="3.30.420.150">
    <property type="entry name" value="Exopolyphosphatase. Domain 2"/>
    <property type="match status" value="1"/>
</dbReference>
<dbReference type="InterPro" id="IPR050273">
    <property type="entry name" value="GppA/Ppx_hydrolase"/>
</dbReference>
<feature type="domain" description="Ppx/GppA phosphatase N-terminal" evidence="2">
    <location>
        <begin position="18"/>
        <end position="299"/>
    </location>
</feature>
<name>A0A926D2X0_9FIRM</name>
<reference evidence="3" key="1">
    <citation type="submission" date="2020-08" db="EMBL/GenBank/DDBJ databases">
        <title>Genome public.</title>
        <authorList>
            <person name="Liu C."/>
            <person name="Sun Q."/>
        </authorList>
    </citation>
    <scope>NUCLEOTIDE SEQUENCE</scope>
    <source>
        <strain evidence="3">NSJ-53</strain>
    </source>
</reference>
<sequence>MNRRAVIDVGSHGVKLLVAERTRQGWTTLLKDVVVTRLGDGVDRAGRLGEEPMNRTLDGISQLQQKAFSLRPEGMDIYATSAMRDAVNREEFCGRLQARTGLKLEILSGEQEAELAYRGALDDQDGGVLDLGGGSLEVIVGQKGKLVLQKSLQLGAVRAQDALDLPDRPGDEGITKIQSWVRNTLDRQLPNLAEQNIDVWTAVGGTAASIASMDQGLAVYDSKKIQGCLISLRRMEEWARRLAAMDLEERRHVRGLMPQRARAIVPGIVILASFMRYSETNVLRISDRGSMEGYLLGKIKC</sequence>
<dbReference type="Proteomes" id="UP000623172">
    <property type="component" value="Unassembled WGS sequence"/>
</dbReference>
<comment type="similarity">
    <text evidence="1">Belongs to the GppA/Ppx family.</text>
</comment>
<dbReference type="PANTHER" id="PTHR30005">
    <property type="entry name" value="EXOPOLYPHOSPHATASE"/>
    <property type="match status" value="1"/>
</dbReference>
<evidence type="ECO:0000313" key="3">
    <source>
        <dbReference type="EMBL" id="MBC8531415.1"/>
    </source>
</evidence>